<sequence length="165" mass="19015">MISLYRMKDAMETLEWRCKAFAELDTLELYRVLEARCAVFVVEQRCVYADIDGLDVEAVHLFAIDNGAPDQPLVACARLFAPTEEEPLAQIGRVLTAAQYREHGIGRMLMQRALDEVARRWPHTPIRLNAQQYLRAFYESFGFKRTGGPYLEDGIPHIEMRRAPR</sequence>
<gene>
    <name evidence="2" type="ORF">SAMN05216551_114108</name>
</gene>
<dbReference type="AlphaFoldDB" id="A0A1H2PUU5"/>
<evidence type="ECO:0000313" key="2">
    <source>
        <dbReference type="EMBL" id="SDV51011.1"/>
    </source>
</evidence>
<dbReference type="PROSITE" id="PS51186">
    <property type="entry name" value="GNAT"/>
    <property type="match status" value="1"/>
</dbReference>
<evidence type="ECO:0000259" key="1">
    <source>
        <dbReference type="PROSITE" id="PS51186"/>
    </source>
</evidence>
<accession>A0A1H2PUU5</accession>
<evidence type="ECO:0000313" key="3">
    <source>
        <dbReference type="Proteomes" id="UP000243719"/>
    </source>
</evidence>
<dbReference type="Pfam" id="PF13673">
    <property type="entry name" value="Acetyltransf_10"/>
    <property type="match status" value="1"/>
</dbReference>
<dbReference type="CDD" id="cd04301">
    <property type="entry name" value="NAT_SF"/>
    <property type="match status" value="1"/>
</dbReference>
<dbReference type="Gene3D" id="3.40.630.30">
    <property type="match status" value="1"/>
</dbReference>
<proteinExistence type="predicted"/>
<dbReference type="EMBL" id="FNLO01000014">
    <property type="protein sequence ID" value="SDV51011.1"/>
    <property type="molecule type" value="Genomic_DNA"/>
</dbReference>
<feature type="domain" description="N-acetyltransferase" evidence="1">
    <location>
        <begin position="1"/>
        <end position="165"/>
    </location>
</feature>
<protein>
    <submittedName>
        <fullName evidence="2">ElaA protein</fullName>
    </submittedName>
</protein>
<dbReference type="STRING" id="1770053.SAMN05216551_114108"/>
<dbReference type="InterPro" id="IPR016181">
    <property type="entry name" value="Acyl_CoA_acyltransferase"/>
</dbReference>
<keyword evidence="3" id="KW-1185">Reference proteome</keyword>
<dbReference type="GO" id="GO:0016747">
    <property type="term" value="F:acyltransferase activity, transferring groups other than amino-acyl groups"/>
    <property type="evidence" value="ECO:0007669"/>
    <property type="project" value="InterPro"/>
</dbReference>
<reference evidence="3" key="1">
    <citation type="submission" date="2016-09" db="EMBL/GenBank/DDBJ databases">
        <authorList>
            <person name="Varghese N."/>
            <person name="Submissions S."/>
        </authorList>
    </citation>
    <scope>NUCLEOTIDE SEQUENCE [LARGE SCALE GENOMIC DNA]</scope>
    <source>
        <strain evidence="3">JS23</strain>
    </source>
</reference>
<dbReference type="SUPFAM" id="SSF55729">
    <property type="entry name" value="Acyl-CoA N-acyltransferases (Nat)"/>
    <property type="match status" value="1"/>
</dbReference>
<organism evidence="2 3">
    <name type="scientific">Chitinasiproducens palmae</name>
    <dbReference type="NCBI Taxonomy" id="1770053"/>
    <lineage>
        <taxon>Bacteria</taxon>
        <taxon>Pseudomonadati</taxon>
        <taxon>Pseudomonadota</taxon>
        <taxon>Betaproteobacteria</taxon>
        <taxon>Burkholderiales</taxon>
        <taxon>Burkholderiaceae</taxon>
        <taxon>Chitinasiproducens</taxon>
    </lineage>
</organism>
<dbReference type="Proteomes" id="UP000243719">
    <property type="component" value="Unassembled WGS sequence"/>
</dbReference>
<dbReference type="InterPro" id="IPR000182">
    <property type="entry name" value="GNAT_dom"/>
</dbReference>
<name>A0A1H2PUU5_9BURK</name>